<gene>
    <name evidence="1" type="ORF">KK1_032775</name>
</gene>
<dbReference type="Proteomes" id="UP000075243">
    <property type="component" value="Unassembled WGS sequence"/>
</dbReference>
<dbReference type="Gramene" id="C.cajan_29853.t">
    <property type="protein sequence ID" value="C.cajan_29853.t.cds1"/>
    <property type="gene ID" value="C.cajan_29853"/>
</dbReference>
<name>A0A151RSX6_CAJCA</name>
<protein>
    <submittedName>
        <fullName evidence="1">Uncharacterized protein</fullName>
    </submittedName>
</protein>
<sequence length="64" mass="7547">MVHKLFYLVPVWRWPARDPFFYCANCHRSLPSYYSPPPAAPRRRSSHSQLLTRVCGKVLEVRVC</sequence>
<organism evidence="1 2">
    <name type="scientific">Cajanus cajan</name>
    <name type="common">Pigeon pea</name>
    <name type="synonym">Cajanus indicus</name>
    <dbReference type="NCBI Taxonomy" id="3821"/>
    <lineage>
        <taxon>Eukaryota</taxon>
        <taxon>Viridiplantae</taxon>
        <taxon>Streptophyta</taxon>
        <taxon>Embryophyta</taxon>
        <taxon>Tracheophyta</taxon>
        <taxon>Spermatophyta</taxon>
        <taxon>Magnoliopsida</taxon>
        <taxon>eudicotyledons</taxon>
        <taxon>Gunneridae</taxon>
        <taxon>Pentapetalae</taxon>
        <taxon>rosids</taxon>
        <taxon>fabids</taxon>
        <taxon>Fabales</taxon>
        <taxon>Fabaceae</taxon>
        <taxon>Papilionoideae</taxon>
        <taxon>50 kb inversion clade</taxon>
        <taxon>NPAAA clade</taxon>
        <taxon>indigoferoid/millettioid clade</taxon>
        <taxon>Phaseoleae</taxon>
        <taxon>Cajanus</taxon>
    </lineage>
</organism>
<reference evidence="1" key="1">
    <citation type="journal article" date="2012" name="Nat. Biotechnol.">
        <title>Draft genome sequence of pigeonpea (Cajanus cajan), an orphan legume crop of resource-poor farmers.</title>
        <authorList>
            <person name="Varshney R.K."/>
            <person name="Chen W."/>
            <person name="Li Y."/>
            <person name="Bharti A.K."/>
            <person name="Saxena R.K."/>
            <person name="Schlueter J.A."/>
            <person name="Donoghue M.T."/>
            <person name="Azam S."/>
            <person name="Fan G."/>
            <person name="Whaley A.M."/>
            <person name="Farmer A.D."/>
            <person name="Sheridan J."/>
            <person name="Iwata A."/>
            <person name="Tuteja R."/>
            <person name="Penmetsa R.V."/>
            <person name="Wu W."/>
            <person name="Upadhyaya H.D."/>
            <person name="Yang S.P."/>
            <person name="Shah T."/>
            <person name="Saxena K.B."/>
            <person name="Michael T."/>
            <person name="McCombie W.R."/>
            <person name="Yang B."/>
            <person name="Zhang G."/>
            <person name="Yang H."/>
            <person name="Wang J."/>
            <person name="Spillane C."/>
            <person name="Cook D.R."/>
            <person name="May G.D."/>
            <person name="Xu X."/>
            <person name="Jackson S.A."/>
        </authorList>
    </citation>
    <scope>NUCLEOTIDE SEQUENCE [LARGE SCALE GENOMIC DNA]</scope>
</reference>
<proteinExistence type="predicted"/>
<dbReference type="EMBL" id="KQ483583">
    <property type="protein sequence ID" value="KYP45660.1"/>
    <property type="molecule type" value="Genomic_DNA"/>
</dbReference>
<evidence type="ECO:0000313" key="2">
    <source>
        <dbReference type="Proteomes" id="UP000075243"/>
    </source>
</evidence>
<dbReference type="AlphaFoldDB" id="A0A151RSX6"/>
<keyword evidence="2" id="KW-1185">Reference proteome</keyword>
<evidence type="ECO:0000313" key="1">
    <source>
        <dbReference type="EMBL" id="KYP45660.1"/>
    </source>
</evidence>
<accession>A0A151RSX6</accession>